<dbReference type="AlphaFoldDB" id="A0A179D4K0"/>
<dbReference type="Pfam" id="PF00149">
    <property type="entry name" value="Metallophos"/>
    <property type="match status" value="1"/>
</dbReference>
<dbReference type="InterPro" id="IPR050535">
    <property type="entry name" value="DNA_Repair-Maintenance_Comp"/>
</dbReference>
<dbReference type="EMBL" id="LWLG01000008">
    <property type="protein sequence ID" value="OAQ20649.1"/>
    <property type="molecule type" value="Genomic_DNA"/>
</dbReference>
<reference evidence="2 3" key="1">
    <citation type="submission" date="2016-04" db="EMBL/GenBank/DDBJ databases">
        <title>Genome analysis of Thermosulfurimonas dismutans, the first thermophilic sulfur-disproportionating bacterium of the phylum Thermodesulfobacteria.</title>
        <authorList>
            <person name="Mardanov A.V."/>
            <person name="Beletsky A.V."/>
            <person name="Kadnikov V.V."/>
            <person name="Slobodkin A.I."/>
            <person name="Ravin N.V."/>
        </authorList>
    </citation>
    <scope>NUCLEOTIDE SEQUENCE [LARGE SCALE GENOMIC DNA]</scope>
    <source>
        <strain evidence="2 3">S95</strain>
    </source>
</reference>
<proteinExistence type="predicted"/>
<dbReference type="OrthoDB" id="9773856at2"/>
<evidence type="ECO:0000259" key="1">
    <source>
        <dbReference type="Pfam" id="PF00149"/>
    </source>
</evidence>
<evidence type="ECO:0000313" key="3">
    <source>
        <dbReference type="Proteomes" id="UP000078390"/>
    </source>
</evidence>
<dbReference type="PANTHER" id="PTHR30337">
    <property type="entry name" value="COMPONENT OF ATP-DEPENDENT DSDNA EXONUCLEASE"/>
    <property type="match status" value="1"/>
</dbReference>
<dbReference type="SUPFAM" id="SSF56300">
    <property type="entry name" value="Metallo-dependent phosphatases"/>
    <property type="match status" value="1"/>
</dbReference>
<dbReference type="GO" id="GO:0016787">
    <property type="term" value="F:hydrolase activity"/>
    <property type="evidence" value="ECO:0007669"/>
    <property type="project" value="InterPro"/>
</dbReference>
<sequence length="357" mass="41501">MKLYHLSDLHLGVESPFLGRAGHQRMVMRKLREVISRAREEDVKFVVLAGDIFDSNALSSSLVLEFLELLSEAKDVNFILLPGGGNAHREEVSGHDAYTENSLYRRLEVKSYFDRKDHLFLLTPEDPVAVFREEGMAFYGGFFDYPKTRLAEGVSYHVAVMHGAFGERPEFKEKSLKDERALAYDYLALGHYHRFKMLSNKAAYSGAFIQFEFLPYRKGASGYVEVDLSISPHPQIAYRAFEDAPRFIYFKVLSDKDLEKLKTLDFEHSYVKITGYLEDFRDDLEEIKNRYPDRIRIDEAAEIKREALIFVEALEKILEKKVPEELREEVKEVLLYGLKISSRKSDFERFLRDKYGL</sequence>
<name>A0A179D4K0_9BACT</name>
<feature type="domain" description="Calcineurin-like phosphoesterase" evidence="1">
    <location>
        <begin position="1"/>
        <end position="88"/>
    </location>
</feature>
<dbReference type="RefSeq" id="WP_068670449.1">
    <property type="nucleotide sequence ID" value="NZ_LWLG01000008.1"/>
</dbReference>
<dbReference type="Proteomes" id="UP000078390">
    <property type="component" value="Unassembled WGS sequence"/>
</dbReference>
<dbReference type="Gene3D" id="3.60.21.10">
    <property type="match status" value="1"/>
</dbReference>
<accession>A0A179D4K0</accession>
<gene>
    <name evidence="2" type="ORF">TDIS_1264</name>
</gene>
<comment type="caution">
    <text evidence="2">The sequence shown here is derived from an EMBL/GenBank/DDBJ whole genome shotgun (WGS) entry which is preliminary data.</text>
</comment>
<organism evidence="2 3">
    <name type="scientific">Thermosulfurimonas dismutans</name>
    <dbReference type="NCBI Taxonomy" id="999894"/>
    <lineage>
        <taxon>Bacteria</taxon>
        <taxon>Pseudomonadati</taxon>
        <taxon>Thermodesulfobacteriota</taxon>
        <taxon>Thermodesulfobacteria</taxon>
        <taxon>Thermodesulfobacteriales</taxon>
        <taxon>Thermodesulfobacteriaceae</taxon>
        <taxon>Thermosulfurimonas</taxon>
    </lineage>
</organism>
<dbReference type="InterPro" id="IPR004843">
    <property type="entry name" value="Calcineurin-like_PHP"/>
</dbReference>
<keyword evidence="3" id="KW-1185">Reference proteome</keyword>
<dbReference type="InterPro" id="IPR029052">
    <property type="entry name" value="Metallo-depent_PP-like"/>
</dbReference>
<evidence type="ECO:0000313" key="2">
    <source>
        <dbReference type="EMBL" id="OAQ20649.1"/>
    </source>
</evidence>
<protein>
    <submittedName>
        <fullName evidence="2">DNA double-strand break repair protein Mre11</fullName>
    </submittedName>
</protein>
<dbReference type="STRING" id="999894.TDIS_1264"/>